<evidence type="ECO:0000256" key="12">
    <source>
        <dbReference type="PIRSR" id="PIRSR000382-1"/>
    </source>
</evidence>
<dbReference type="Gene3D" id="3.20.20.210">
    <property type="match status" value="2"/>
</dbReference>
<feature type="binding site" evidence="11">
    <location>
        <begin position="17"/>
        <end position="20"/>
    </location>
    <ligand>
        <name>5-methyltetrahydropteroyltri-L-glutamate</name>
        <dbReference type="ChEBI" id="CHEBI:58207"/>
    </ligand>
</feature>
<keyword evidence="7 11" id="KW-0479">Metal-binding</keyword>
<evidence type="ECO:0000313" key="18">
    <source>
        <dbReference type="Proteomes" id="UP000429595"/>
    </source>
</evidence>
<dbReference type="UniPathway" id="UPA00051">
    <property type="reaction ID" value="UER00082"/>
</dbReference>
<feature type="binding site" evidence="11">
    <location>
        <position position="670"/>
    </location>
    <ligand>
        <name>Zn(2+)</name>
        <dbReference type="ChEBI" id="CHEBI:29105"/>
        <note>catalytic</note>
    </ligand>
</feature>
<comment type="pathway">
    <text evidence="2 11">Amino-acid biosynthesis; L-methionine biosynthesis via de novo pathway; L-methionine from L-homocysteine (MetE route): step 1/1.</text>
</comment>
<feature type="binding site" evidence="13">
    <location>
        <position position="648"/>
    </location>
    <ligand>
        <name>Zn(2+)</name>
        <dbReference type="ChEBI" id="CHEBI:29105"/>
        <label>1</label>
        <note>catalytic</note>
    </ligand>
</feature>
<proteinExistence type="inferred from homology"/>
<evidence type="ECO:0000313" key="17">
    <source>
        <dbReference type="EMBL" id="KAB7708674.1"/>
    </source>
</evidence>
<dbReference type="InterPro" id="IPR013215">
    <property type="entry name" value="Cbl-indep_Met_Synth_N"/>
</dbReference>
<evidence type="ECO:0000256" key="8">
    <source>
        <dbReference type="ARBA" id="ARBA00022737"/>
    </source>
</evidence>
<dbReference type="GO" id="GO:0032259">
    <property type="term" value="P:methylation"/>
    <property type="evidence" value="ECO:0007669"/>
    <property type="project" value="UniProtKB-KW"/>
</dbReference>
<feature type="binding site" evidence="11 12">
    <location>
        <begin position="436"/>
        <end position="438"/>
    </location>
    <ligand>
        <name>L-homocysteine</name>
        <dbReference type="ChEBI" id="CHEBI:58199"/>
    </ligand>
</feature>
<evidence type="ECO:0000256" key="2">
    <source>
        <dbReference type="ARBA" id="ARBA00004681"/>
    </source>
</evidence>
<feature type="binding site" evidence="13">
    <location>
        <position position="731"/>
    </location>
    <ligand>
        <name>Zn(2+)</name>
        <dbReference type="ChEBI" id="CHEBI:29105"/>
        <label>1</label>
        <note>catalytic</note>
    </ligand>
</feature>
<feature type="binding site" evidence="11">
    <location>
        <position position="113"/>
    </location>
    <ligand>
        <name>5-methyltetrahydropteroyltri-L-glutamate</name>
        <dbReference type="ChEBI" id="CHEBI:58207"/>
    </ligand>
</feature>
<keyword evidence="6 11" id="KW-0808">Transferase</keyword>
<feature type="binding site" evidence="11">
    <location>
        <position position="646"/>
    </location>
    <ligand>
        <name>Zn(2+)</name>
        <dbReference type="ChEBI" id="CHEBI:29105"/>
        <note>catalytic</note>
    </ligand>
</feature>
<feature type="binding site" evidence="12">
    <location>
        <position position="20"/>
    </location>
    <ligand>
        <name>5-methyltetrahydropteroyltri-L-glutamate</name>
        <dbReference type="ChEBI" id="CHEBI:58207"/>
    </ligand>
</feature>
<dbReference type="Proteomes" id="UP000429595">
    <property type="component" value="Unassembled WGS sequence"/>
</dbReference>
<dbReference type="RefSeq" id="WP_152149199.1">
    <property type="nucleotide sequence ID" value="NZ_WEIO01000001.1"/>
</dbReference>
<comment type="similarity">
    <text evidence="3 11">Belongs to the vitamin-B12 independent methionine synthase family.</text>
</comment>
<feature type="binding site" evidence="13">
    <location>
        <position position="646"/>
    </location>
    <ligand>
        <name>Zn(2+)</name>
        <dbReference type="ChEBI" id="CHEBI:29105"/>
        <label>1</label>
        <note>catalytic</note>
    </ligand>
</feature>
<dbReference type="EC" id="2.1.1.14" evidence="11"/>
<keyword evidence="9 11" id="KW-0862">Zinc</keyword>
<dbReference type="SUPFAM" id="SSF51726">
    <property type="entry name" value="UROD/MetE-like"/>
    <property type="match status" value="2"/>
</dbReference>
<feature type="binding site" evidence="13">
    <location>
        <position position="670"/>
    </location>
    <ligand>
        <name>Zn(2+)</name>
        <dbReference type="ChEBI" id="CHEBI:29105"/>
        <label>1</label>
        <note>catalytic</note>
    </ligand>
</feature>
<dbReference type="PANTHER" id="PTHR30519">
    <property type="entry name" value="5-METHYLTETRAHYDROPTEROYLTRIGLUTAMATE--HOMOCYSTEINE METHYLTRANSFERASE"/>
    <property type="match status" value="1"/>
</dbReference>
<comment type="cofactor">
    <cofactor evidence="11">
        <name>Zn(2+)</name>
        <dbReference type="ChEBI" id="CHEBI:29105"/>
    </cofactor>
    <text evidence="11">Binds 1 zinc ion per subunit.</text>
</comment>
<dbReference type="AlphaFoldDB" id="A0A6I1FPR7"/>
<comment type="caution">
    <text evidence="17">The sequence shown here is derived from an EMBL/GenBank/DDBJ whole genome shotgun (WGS) entry which is preliminary data.</text>
</comment>
<dbReference type="HAMAP" id="MF_00172">
    <property type="entry name" value="Meth_synth"/>
    <property type="match status" value="1"/>
</dbReference>
<dbReference type="GO" id="GO:0008270">
    <property type="term" value="F:zinc ion binding"/>
    <property type="evidence" value="ECO:0007669"/>
    <property type="project" value="InterPro"/>
</dbReference>
<dbReference type="NCBIfam" id="TIGR01371">
    <property type="entry name" value="met_syn_B12ind"/>
    <property type="match status" value="1"/>
</dbReference>
<comment type="cofactor">
    <cofactor evidence="13">
        <name>Zn(2+)</name>
        <dbReference type="ChEBI" id="CHEBI:29105"/>
    </cofactor>
    <text evidence="13">Binds 2 Zn(2+) ions per subunit.</text>
</comment>
<evidence type="ECO:0000256" key="13">
    <source>
        <dbReference type="PIRSR" id="PIRSR000382-2"/>
    </source>
</evidence>
<evidence type="ECO:0000259" key="15">
    <source>
        <dbReference type="Pfam" id="PF01717"/>
    </source>
</evidence>
<feature type="binding site" evidence="11 12">
    <location>
        <position position="489"/>
    </location>
    <ligand>
        <name>L-methionine</name>
        <dbReference type="ChEBI" id="CHEBI:57844"/>
    </ligand>
</feature>
<evidence type="ECO:0000256" key="1">
    <source>
        <dbReference type="ARBA" id="ARBA00002777"/>
    </source>
</evidence>
<feature type="binding site" evidence="11">
    <location>
        <position position="648"/>
    </location>
    <ligand>
        <name>Zn(2+)</name>
        <dbReference type="ChEBI" id="CHEBI:29105"/>
        <note>catalytic</note>
    </ligand>
</feature>
<reference evidence="17 18" key="1">
    <citation type="submission" date="2019-10" db="EMBL/GenBank/DDBJ databases">
        <title>Bacillus aerolatum sp. nov., isolated from bioaerosol of sport playgrounds.</title>
        <authorList>
            <person name="Chen P."/>
            <person name="Zhang G."/>
        </authorList>
    </citation>
    <scope>NUCLEOTIDE SEQUENCE [LARGE SCALE GENOMIC DNA]</scope>
    <source>
        <strain evidence="17 18">CX253</strain>
    </source>
</reference>
<protein>
    <recommendedName>
        <fullName evidence="11">5-methyltetrahydropteroyltriglutamate--homocysteine methyltransferase</fullName>
        <ecNumber evidence="11">2.1.1.14</ecNumber>
    </recommendedName>
    <alternativeName>
        <fullName evidence="11">Cobalamin-independent methionine synthase</fullName>
    </alternativeName>
    <alternativeName>
        <fullName evidence="11">Methionine synthase, vitamin-B12 independent isozyme</fullName>
    </alternativeName>
</protein>
<feature type="binding site" evidence="11 12">
    <location>
        <position position="604"/>
    </location>
    <ligand>
        <name>L-homocysteine</name>
        <dbReference type="ChEBI" id="CHEBI:58199"/>
    </ligand>
</feature>
<dbReference type="InterPro" id="IPR038071">
    <property type="entry name" value="UROD/MetE-like_sf"/>
</dbReference>
<evidence type="ECO:0000256" key="3">
    <source>
        <dbReference type="ARBA" id="ARBA00009553"/>
    </source>
</evidence>
<evidence type="ECO:0000256" key="7">
    <source>
        <dbReference type="ARBA" id="ARBA00022723"/>
    </source>
</evidence>
<dbReference type="PIRSF" id="PIRSF000382">
    <property type="entry name" value="MeTrfase_B12_ind"/>
    <property type="match status" value="1"/>
</dbReference>
<dbReference type="GO" id="GO:0003871">
    <property type="term" value="F:5-methyltetrahydropteroyltriglutamate-homocysteine S-methyltransferase activity"/>
    <property type="evidence" value="ECO:0007669"/>
    <property type="project" value="UniProtKB-UniRule"/>
</dbReference>
<feature type="domain" description="Cobalamin-independent methionine synthase MetE C-terminal/archaeal" evidence="15">
    <location>
        <begin position="431"/>
        <end position="753"/>
    </location>
</feature>
<feature type="active site" description="Proton donor" evidence="11 14">
    <location>
        <position position="699"/>
    </location>
</feature>
<evidence type="ECO:0000259" key="16">
    <source>
        <dbReference type="Pfam" id="PF08267"/>
    </source>
</evidence>
<dbReference type="GO" id="GO:0009086">
    <property type="term" value="P:methionine biosynthetic process"/>
    <property type="evidence" value="ECO:0007669"/>
    <property type="project" value="UniProtKB-UniRule"/>
</dbReference>
<evidence type="ECO:0000256" key="11">
    <source>
        <dbReference type="HAMAP-Rule" id="MF_00172"/>
    </source>
</evidence>
<keyword evidence="5 11" id="KW-0028">Amino-acid biosynthesis</keyword>
<keyword evidence="4 11" id="KW-0489">Methyltransferase</keyword>
<comment type="function">
    <text evidence="1 11">Catalyzes the transfer of a methyl group from 5-methyltetrahydrofolate to homocysteine resulting in methionine formation.</text>
</comment>
<dbReference type="Pfam" id="PF08267">
    <property type="entry name" value="Meth_synt_1"/>
    <property type="match status" value="1"/>
</dbReference>
<dbReference type="EMBL" id="WEIO01000001">
    <property type="protein sequence ID" value="KAB7708674.1"/>
    <property type="molecule type" value="Genomic_DNA"/>
</dbReference>
<feature type="binding site" evidence="11">
    <location>
        <position position="731"/>
    </location>
    <ligand>
        <name>Zn(2+)</name>
        <dbReference type="ChEBI" id="CHEBI:29105"/>
        <note>catalytic</note>
    </ligand>
</feature>
<comment type="catalytic activity">
    <reaction evidence="11">
        <text>5-methyltetrahydropteroyltri-L-glutamate + L-homocysteine = tetrahydropteroyltri-L-glutamate + L-methionine</text>
        <dbReference type="Rhea" id="RHEA:21196"/>
        <dbReference type="ChEBI" id="CHEBI:57844"/>
        <dbReference type="ChEBI" id="CHEBI:58140"/>
        <dbReference type="ChEBI" id="CHEBI:58199"/>
        <dbReference type="ChEBI" id="CHEBI:58207"/>
        <dbReference type="EC" id="2.1.1.14"/>
    </reaction>
</comment>
<keyword evidence="10 11" id="KW-0486">Methionine biosynthesis</keyword>
<feature type="binding site" evidence="11 12">
    <location>
        <begin position="436"/>
        <end position="438"/>
    </location>
    <ligand>
        <name>L-methionine</name>
        <dbReference type="ChEBI" id="CHEBI:57844"/>
    </ligand>
</feature>
<evidence type="ECO:0000256" key="10">
    <source>
        <dbReference type="ARBA" id="ARBA00023167"/>
    </source>
</evidence>
<gene>
    <name evidence="11 17" type="primary">metE</name>
    <name evidence="17" type="ORF">F9802_00520</name>
</gene>
<name>A0A6I1FPR7_9BACI</name>
<dbReference type="NCBIfam" id="NF003556">
    <property type="entry name" value="PRK05222.1"/>
    <property type="match status" value="1"/>
</dbReference>
<feature type="binding site" evidence="11 12">
    <location>
        <position position="566"/>
    </location>
    <ligand>
        <name>5-methyltetrahydropteroyltri-L-glutamate</name>
        <dbReference type="ChEBI" id="CHEBI:58207"/>
    </ligand>
</feature>
<feature type="binding site" evidence="11 12">
    <location>
        <position position="604"/>
    </location>
    <ligand>
        <name>L-methionine</name>
        <dbReference type="ChEBI" id="CHEBI:57844"/>
    </ligand>
</feature>
<dbReference type="InterPro" id="IPR006276">
    <property type="entry name" value="Cobalamin-indep_Met_synthase"/>
</dbReference>
<feature type="domain" description="Cobalamin-independent methionine synthase MetE N-terminal" evidence="16">
    <location>
        <begin position="5"/>
        <end position="313"/>
    </location>
</feature>
<dbReference type="Pfam" id="PF01717">
    <property type="entry name" value="Meth_synt_2"/>
    <property type="match status" value="1"/>
</dbReference>
<keyword evidence="8 11" id="KW-0677">Repeat</keyword>
<evidence type="ECO:0000256" key="5">
    <source>
        <dbReference type="ARBA" id="ARBA00022605"/>
    </source>
</evidence>
<evidence type="ECO:0000256" key="6">
    <source>
        <dbReference type="ARBA" id="ARBA00022679"/>
    </source>
</evidence>
<evidence type="ECO:0000256" key="4">
    <source>
        <dbReference type="ARBA" id="ARBA00022603"/>
    </source>
</evidence>
<organism evidence="17 18">
    <name type="scientific">Bacillus aerolatus</name>
    <dbReference type="NCBI Taxonomy" id="2653354"/>
    <lineage>
        <taxon>Bacteria</taxon>
        <taxon>Bacillati</taxon>
        <taxon>Bacillota</taxon>
        <taxon>Bacilli</taxon>
        <taxon>Bacillales</taxon>
        <taxon>Bacillaceae</taxon>
        <taxon>Bacillus</taxon>
    </lineage>
</organism>
<dbReference type="CDD" id="cd03312">
    <property type="entry name" value="CIMS_N_terminal_like"/>
    <property type="match status" value="1"/>
</dbReference>
<accession>A0A6I1FPR7</accession>
<feature type="binding site" evidence="11 12">
    <location>
        <begin position="520"/>
        <end position="521"/>
    </location>
    <ligand>
        <name>5-methyltetrahydropteroyltri-L-glutamate</name>
        <dbReference type="ChEBI" id="CHEBI:58207"/>
    </ligand>
</feature>
<dbReference type="InterPro" id="IPR002629">
    <property type="entry name" value="Met_Synth_C/arc"/>
</dbReference>
<sequence>MTALSSNLGYPRIGENREWKKALESFWAGKLEESQFLEEMEKIRLGNLQKQKDAEIDMIPVGDFTFYDQMLDAAVMFGMVPERFAYAGGKVPLNTYFAMARGNDTAVACEMTKWFNTNYHYIVPEFEGKKLTLTENKPLNAYREAKEKLNINGKPVLIGPYTFLKLSKGYENSDIPAFLLQLIPLYAQVLQELETEGVKWIQIDEPILATSITKEEMKTVAEIYKQLNQAAPALQIMLQVYFDSIEWYEEVTQLPVQGIGVDFVHGLEKTIENLKSNGFPTDKVLGAGIIDGRNIWRSDLQERWELITTLSNYVPADRIWLQPSCSLLHVPVTVAQEKALDQTIHSALAFADEKLVEVTTLTNALHNGESAIVEAIQESRNARLKLAQSPARNRAGIQYSARTISEQQTKRTLPFNERRKQQQDAFSLPLLPTTTIGSFPQTTEVRQARQKWRKGEWSAEAYEQFIQNQIKDWIVLQEQIGLDVFVHGEFERTDMVEFFGEKMGGFVFTQKAWVQSYGSRCVKPPIIYGDVEFLQPMTVKESVYAKSLTDKPVKGMLTGPVTILNWSFVRDDLSREEVTNQIALALRKEVEALEAAGIHMIQVDEPALREGLPLKKSAWDNYLNWAVKAFRLATSSVQNTTQIHTHMCYCEFHDFIDAISALDADVISIETSRSHGELVSAFTDQSYDKGIGLGVYDIHSPRIPAVEEMIDIIEQGLQVLEPIQFWINPDCGLKTRKIDETVASLKNMVAATNTIRDRYSVLQES</sequence>
<evidence type="ECO:0000256" key="14">
    <source>
        <dbReference type="PIRSR" id="PIRSR000382-3"/>
    </source>
</evidence>
<keyword evidence="18" id="KW-1185">Reference proteome</keyword>
<evidence type="ECO:0000256" key="9">
    <source>
        <dbReference type="ARBA" id="ARBA00022833"/>
    </source>
</evidence>
<feature type="binding site" evidence="11">
    <location>
        <position position="610"/>
    </location>
    <ligand>
        <name>5-methyltetrahydropteroyltri-L-glutamate</name>
        <dbReference type="ChEBI" id="CHEBI:58207"/>
    </ligand>
</feature>
<dbReference type="CDD" id="cd03311">
    <property type="entry name" value="CIMS_C_terminal_like"/>
    <property type="match status" value="1"/>
</dbReference>
<feature type="binding site" evidence="12">
    <location>
        <position position="118"/>
    </location>
    <ligand>
        <name>5-methyltetrahydropteroyltri-L-glutamate</name>
        <dbReference type="ChEBI" id="CHEBI:58207"/>
    </ligand>
</feature>
<feature type="binding site" evidence="11">
    <location>
        <position position="489"/>
    </location>
    <ligand>
        <name>L-homocysteine</name>
        <dbReference type="ChEBI" id="CHEBI:58199"/>
    </ligand>
</feature>